<comment type="caution">
    <text evidence="1">The sequence shown here is derived from an EMBL/GenBank/DDBJ whole genome shotgun (WGS) entry which is preliminary data.</text>
</comment>
<proteinExistence type="predicted"/>
<gene>
    <name evidence="1" type="ORF">GCM10010968_12080</name>
</gene>
<name>A0ABQ2KFY0_9MICO</name>
<dbReference type="EMBL" id="BMLM01000001">
    <property type="protein sequence ID" value="GGN82356.1"/>
    <property type="molecule type" value="Genomic_DNA"/>
</dbReference>
<sequence length="128" mass="13331">MSGVWEAPPPKKKAPGNAAGFASVFEGLRWRELVAATLCKLGVEASVRWPDSSDASDIVGLPGVVLVTSAASGGRVSENLAEAEGRARATGAKVGGVVHRHRGRSAEQAYVTLSLEGFARLVSNSKKF</sequence>
<protein>
    <submittedName>
        <fullName evidence="1">Uncharacterized protein</fullName>
    </submittedName>
</protein>
<accession>A0ABQ2KFY0</accession>
<evidence type="ECO:0000313" key="2">
    <source>
        <dbReference type="Proteomes" id="UP000626982"/>
    </source>
</evidence>
<dbReference type="Proteomes" id="UP000626982">
    <property type="component" value="Unassembled WGS sequence"/>
</dbReference>
<evidence type="ECO:0000313" key="1">
    <source>
        <dbReference type="EMBL" id="GGN82356.1"/>
    </source>
</evidence>
<dbReference type="RefSeq" id="WP_188717086.1">
    <property type="nucleotide sequence ID" value="NZ_BAABBD010000002.1"/>
</dbReference>
<keyword evidence="2" id="KW-1185">Reference proteome</keyword>
<reference evidence="2" key="1">
    <citation type="journal article" date="2019" name="Int. J. Syst. Evol. Microbiol.">
        <title>The Global Catalogue of Microorganisms (GCM) 10K type strain sequencing project: providing services to taxonomists for standard genome sequencing and annotation.</title>
        <authorList>
            <consortium name="The Broad Institute Genomics Platform"/>
            <consortium name="The Broad Institute Genome Sequencing Center for Infectious Disease"/>
            <person name="Wu L."/>
            <person name="Ma J."/>
        </authorList>
    </citation>
    <scope>NUCLEOTIDE SEQUENCE [LARGE SCALE GENOMIC DNA]</scope>
    <source>
        <strain evidence="2">CGMCC 1.6960</strain>
    </source>
</reference>
<organism evidence="1 2">
    <name type="scientific">Agrococcus terreus</name>
    <dbReference type="NCBI Taxonomy" id="574649"/>
    <lineage>
        <taxon>Bacteria</taxon>
        <taxon>Bacillati</taxon>
        <taxon>Actinomycetota</taxon>
        <taxon>Actinomycetes</taxon>
        <taxon>Micrococcales</taxon>
        <taxon>Microbacteriaceae</taxon>
        <taxon>Agrococcus</taxon>
    </lineage>
</organism>